<dbReference type="AlphaFoldDB" id="I4Z529"/>
<reference evidence="3 4" key="1">
    <citation type="submission" date="2012-04" db="EMBL/GenBank/DDBJ databases">
        <title>Improved High-Quality Draft sequence of Leptothrix ochracea L12.</title>
        <authorList>
            <consortium name="US DOE Joint Genome Institute"/>
            <person name="Lucas S."/>
            <person name="Han J."/>
            <person name="Lapidus A."/>
            <person name="Cheng J.-F."/>
            <person name="Goodwin L."/>
            <person name="Pitluck S."/>
            <person name="Peters L."/>
            <person name="Zeytun A."/>
            <person name="Detter J.C."/>
            <person name="Han C."/>
            <person name="Tapia R."/>
            <person name="Land M."/>
            <person name="Hauser L."/>
            <person name="Kyrpides N."/>
            <person name="Ivanova N."/>
            <person name="Pagani I."/>
            <person name="Stepanauskas R."/>
            <person name="Masland D."/>
            <person name="Poulton N."/>
            <person name="Emerson D."/>
            <person name="Fleming E."/>
            <person name="Woyke T."/>
        </authorList>
    </citation>
    <scope>NUCLEOTIDE SEQUENCE [LARGE SCALE GENOMIC DNA]</scope>
    <source>
        <strain evidence="3 4">L12</strain>
    </source>
</reference>
<evidence type="ECO:0000259" key="2">
    <source>
        <dbReference type="Pfam" id="PF02608"/>
    </source>
</evidence>
<keyword evidence="3" id="KW-0449">Lipoprotein</keyword>
<dbReference type="InterPro" id="IPR003760">
    <property type="entry name" value="PnrA-like"/>
</dbReference>
<evidence type="ECO:0000256" key="1">
    <source>
        <dbReference type="ARBA" id="ARBA00022729"/>
    </source>
</evidence>
<proteinExistence type="predicted"/>
<dbReference type="HOGENOM" id="CLU_828465_0_0_4"/>
<dbReference type="Pfam" id="PF02608">
    <property type="entry name" value="Bmp"/>
    <property type="match status" value="1"/>
</dbReference>
<dbReference type="PROSITE" id="PS51257">
    <property type="entry name" value="PROKAR_LIPOPROTEIN"/>
    <property type="match status" value="1"/>
</dbReference>
<dbReference type="PANTHER" id="PTHR43208">
    <property type="entry name" value="ABC TRANSPORTER SUBSTRATE-BINDING PROTEIN"/>
    <property type="match status" value="1"/>
</dbReference>
<organism evidence="3 4">
    <name type="scientific">Leptothrix ochracea L12</name>
    <dbReference type="NCBI Taxonomy" id="735332"/>
    <lineage>
        <taxon>Bacteria</taxon>
        <taxon>Pseudomonadati</taxon>
        <taxon>Pseudomonadota</taxon>
        <taxon>Betaproteobacteria</taxon>
        <taxon>Burkholderiales</taxon>
        <taxon>Sphaerotilaceae</taxon>
        <taxon>Leptothrix</taxon>
    </lineage>
</organism>
<name>I4Z529_9BURK</name>
<feature type="domain" description="ABC transporter substrate-binding protein PnrA-like" evidence="2">
    <location>
        <begin position="69"/>
        <end position="186"/>
    </location>
</feature>
<dbReference type="RefSeq" id="WP_009453600.1">
    <property type="nucleotide sequence ID" value="NZ_JH660693.1"/>
</dbReference>
<dbReference type="EMBL" id="JH660693">
    <property type="protein sequence ID" value="EIM31321.1"/>
    <property type="molecule type" value="Genomic_DNA"/>
</dbReference>
<evidence type="ECO:0000313" key="4">
    <source>
        <dbReference type="Proteomes" id="UP000053899"/>
    </source>
</evidence>
<dbReference type="Gene3D" id="3.40.50.2300">
    <property type="match status" value="2"/>
</dbReference>
<accession>I4Z529</accession>
<dbReference type="InterPro" id="IPR052910">
    <property type="entry name" value="ABC-Purine-Binding"/>
</dbReference>
<keyword evidence="4" id="KW-1185">Reference proteome</keyword>
<dbReference type="GeneID" id="92352373"/>
<dbReference type="PANTHER" id="PTHR43208:SF1">
    <property type="entry name" value="ABC TRANSPORTER SUBSTRATE-BINDING PROTEIN"/>
    <property type="match status" value="1"/>
</dbReference>
<dbReference type="GO" id="GO:0005886">
    <property type="term" value="C:plasma membrane"/>
    <property type="evidence" value="ECO:0007669"/>
    <property type="project" value="InterPro"/>
</dbReference>
<gene>
    <name evidence="3" type="ORF">LepocDRAFT_00000480</name>
</gene>
<dbReference type="Proteomes" id="UP000053899">
    <property type="component" value="Unassembled WGS sequence"/>
</dbReference>
<evidence type="ECO:0000313" key="3">
    <source>
        <dbReference type="EMBL" id="EIM31321.1"/>
    </source>
</evidence>
<protein>
    <submittedName>
        <fullName evidence="3">Putative ABC-type transport system, periplasmic component/surface lipoprotein</fullName>
    </submittedName>
</protein>
<keyword evidence="1" id="KW-0732">Signal</keyword>
<sequence>MTPWFRFVGLMLLIGMVACRPSSEPSAGPPPLKVAFLYAGAGVDPAREVVAGELGARLQMHVEEQLGDEVAMEEALRSLVKEEHRLIFSMVSHAGAMVAMHHVAADAPSVHFEQLGGIKTMTNMRAFEARTYEGAYLAGLVAGSLSQSHVLGVRVQMVTPSLEAVRIVNAFALGAQAVEPKSVTRVAGFDQGEASLGLGVDMVLHSTESGRISLQRVGASGGEPLVVFAVDWAPYYRQTIQAALAEKWGAEPAWWGMHEETVVLASLSAAVPAPLRQRVEQARDALRQGQAGIWRGPLFGQDGKPVLRQGELASDKFLYGMNFYVKGVEGQPQGL</sequence>